<proteinExistence type="predicted"/>
<keyword evidence="2" id="KW-1185">Reference proteome</keyword>
<name>A0A3N0DWP9_9ACTN</name>
<evidence type="ECO:0000313" key="2">
    <source>
        <dbReference type="Proteomes" id="UP000277094"/>
    </source>
</evidence>
<dbReference type="EMBL" id="RJSG01000002">
    <property type="protein sequence ID" value="RNL80042.1"/>
    <property type="molecule type" value="Genomic_DNA"/>
</dbReference>
<organism evidence="1 2">
    <name type="scientific">Nocardioides marmorisolisilvae</name>
    <dbReference type="NCBI Taxonomy" id="1542737"/>
    <lineage>
        <taxon>Bacteria</taxon>
        <taxon>Bacillati</taxon>
        <taxon>Actinomycetota</taxon>
        <taxon>Actinomycetes</taxon>
        <taxon>Propionibacteriales</taxon>
        <taxon>Nocardioidaceae</taxon>
        <taxon>Nocardioides</taxon>
    </lineage>
</organism>
<accession>A0A3N0DWP9</accession>
<dbReference type="AlphaFoldDB" id="A0A3N0DWP9"/>
<sequence>MMVIEPEVLARVLASEACRLAQIVDNAGPAAPAGLTTASGARARTAAASSLRVDPVMGGRSFGWAVT</sequence>
<comment type="caution">
    <text evidence="1">The sequence shown here is derived from an EMBL/GenBank/DDBJ whole genome shotgun (WGS) entry which is preliminary data.</text>
</comment>
<dbReference type="Proteomes" id="UP000277094">
    <property type="component" value="Unassembled WGS sequence"/>
</dbReference>
<gene>
    <name evidence="1" type="ORF">EFL95_14080</name>
</gene>
<evidence type="ECO:0000313" key="1">
    <source>
        <dbReference type="EMBL" id="RNL80042.1"/>
    </source>
</evidence>
<reference evidence="1 2" key="1">
    <citation type="submission" date="2018-11" db="EMBL/GenBank/DDBJ databases">
        <authorList>
            <person name="Li F."/>
        </authorList>
    </citation>
    <scope>NUCLEOTIDE SEQUENCE [LARGE SCALE GENOMIC DNA]</scope>
    <source>
        <strain evidence="1 2">KIS18-7</strain>
    </source>
</reference>
<protein>
    <submittedName>
        <fullName evidence="1">Uncharacterized protein</fullName>
    </submittedName>
</protein>